<keyword evidence="3" id="KW-0804">Transcription</keyword>
<reference evidence="6 7" key="1">
    <citation type="submission" date="2015-01" db="EMBL/GenBank/DDBJ databases">
        <title>Deinococcus soli/N5/whole genome sequencing.</title>
        <authorList>
            <person name="Kim M.K."/>
            <person name="Srinivasan S."/>
            <person name="Lee J.-J."/>
        </authorList>
    </citation>
    <scope>NUCLEOTIDE SEQUENCE [LARGE SCALE GENOMIC DNA]</scope>
    <source>
        <strain evidence="6 7">N5</strain>
    </source>
</reference>
<evidence type="ECO:0000313" key="6">
    <source>
        <dbReference type="EMBL" id="AKH15940.1"/>
    </source>
</evidence>
<dbReference type="InterPro" id="IPR025996">
    <property type="entry name" value="MT1864/Rv1816-like_C"/>
</dbReference>
<dbReference type="InterPro" id="IPR009057">
    <property type="entry name" value="Homeodomain-like_sf"/>
</dbReference>
<evidence type="ECO:0000256" key="2">
    <source>
        <dbReference type="ARBA" id="ARBA00023125"/>
    </source>
</evidence>
<evidence type="ECO:0000313" key="7">
    <source>
        <dbReference type="Proteomes" id="UP000034024"/>
    </source>
</evidence>
<dbReference type="InterPro" id="IPR036271">
    <property type="entry name" value="Tet_transcr_reg_TetR-rel_C_sf"/>
</dbReference>
<sequence length="198" mass="21250">MASRRTLFTVPYPAKLTPATILREAQTLLDHGGPDALAMRPLADALGVRPGSLYRHFDSRAALLNQLAEHAADALRDDVTAAAHARTPRAALDAIARAYLHFAHTRPHTYDLLMTPRPEQPPGIKTTAGKHLWNALLAHVGALSGNPDDTGHAVAYWTFLHGAASLQRSGLYGASGPQDGLDIGLNAILDRMERAAHP</sequence>
<dbReference type="Gene3D" id="1.10.357.10">
    <property type="entry name" value="Tetracycline Repressor, domain 2"/>
    <property type="match status" value="1"/>
</dbReference>
<evidence type="ECO:0000259" key="5">
    <source>
        <dbReference type="PROSITE" id="PS50977"/>
    </source>
</evidence>
<dbReference type="PATRIC" id="fig|1309411.5.peg.307"/>
<feature type="domain" description="HTH tetR-type" evidence="5">
    <location>
        <begin position="15"/>
        <end position="75"/>
    </location>
</feature>
<dbReference type="Gene3D" id="1.10.10.60">
    <property type="entry name" value="Homeodomain-like"/>
    <property type="match status" value="1"/>
</dbReference>
<dbReference type="KEGG" id="dch:SY84_01500"/>
<proteinExistence type="predicted"/>
<dbReference type="GO" id="GO:0000976">
    <property type="term" value="F:transcription cis-regulatory region binding"/>
    <property type="evidence" value="ECO:0007669"/>
    <property type="project" value="TreeGrafter"/>
</dbReference>
<dbReference type="PANTHER" id="PTHR30055:SF239">
    <property type="entry name" value="TRANSCRIPTIONAL REGULATORY PROTEIN"/>
    <property type="match status" value="1"/>
</dbReference>
<keyword evidence="1" id="KW-0805">Transcription regulation</keyword>
<dbReference type="SUPFAM" id="SSF46689">
    <property type="entry name" value="Homeodomain-like"/>
    <property type="match status" value="1"/>
</dbReference>
<accession>A0A0F7JMP3</accession>
<dbReference type="AlphaFoldDB" id="A0A0F7JMP3"/>
<gene>
    <name evidence="6" type="ORF">SY84_01500</name>
</gene>
<evidence type="ECO:0000256" key="1">
    <source>
        <dbReference type="ARBA" id="ARBA00023015"/>
    </source>
</evidence>
<keyword evidence="2 4" id="KW-0238">DNA-binding</keyword>
<name>A0A0F7JMP3_9DEIO</name>
<dbReference type="GO" id="GO:0003700">
    <property type="term" value="F:DNA-binding transcription factor activity"/>
    <property type="evidence" value="ECO:0007669"/>
    <property type="project" value="TreeGrafter"/>
</dbReference>
<keyword evidence="7" id="KW-1185">Reference proteome</keyword>
<organism evidence="6 7">
    <name type="scientific">Deinococcus soli</name>
    <name type="common">ex Cha et al. 2016</name>
    <dbReference type="NCBI Taxonomy" id="1309411"/>
    <lineage>
        <taxon>Bacteria</taxon>
        <taxon>Thermotogati</taxon>
        <taxon>Deinococcota</taxon>
        <taxon>Deinococci</taxon>
        <taxon>Deinococcales</taxon>
        <taxon>Deinococcaceae</taxon>
        <taxon>Deinococcus</taxon>
    </lineage>
</organism>
<dbReference type="InterPro" id="IPR050109">
    <property type="entry name" value="HTH-type_TetR-like_transc_reg"/>
</dbReference>
<protein>
    <recommendedName>
        <fullName evidence="5">HTH tetR-type domain-containing protein</fullName>
    </recommendedName>
</protein>
<dbReference type="PROSITE" id="PS50977">
    <property type="entry name" value="HTH_TETR_2"/>
    <property type="match status" value="1"/>
</dbReference>
<dbReference type="InterPro" id="IPR001647">
    <property type="entry name" value="HTH_TetR"/>
</dbReference>
<dbReference type="PANTHER" id="PTHR30055">
    <property type="entry name" value="HTH-TYPE TRANSCRIPTIONAL REGULATOR RUTR"/>
    <property type="match status" value="1"/>
</dbReference>
<feature type="DNA-binding region" description="H-T-H motif" evidence="4">
    <location>
        <begin position="38"/>
        <end position="57"/>
    </location>
</feature>
<dbReference type="Proteomes" id="UP000034024">
    <property type="component" value="Chromosome"/>
</dbReference>
<dbReference type="EMBL" id="CP011389">
    <property type="protein sequence ID" value="AKH15940.1"/>
    <property type="molecule type" value="Genomic_DNA"/>
</dbReference>
<dbReference type="PRINTS" id="PR00455">
    <property type="entry name" value="HTHTETR"/>
</dbReference>
<dbReference type="Pfam" id="PF13305">
    <property type="entry name" value="TetR_C_33"/>
    <property type="match status" value="1"/>
</dbReference>
<dbReference type="SUPFAM" id="SSF48498">
    <property type="entry name" value="Tetracyclin repressor-like, C-terminal domain"/>
    <property type="match status" value="1"/>
</dbReference>
<evidence type="ECO:0000256" key="4">
    <source>
        <dbReference type="PROSITE-ProRule" id="PRU00335"/>
    </source>
</evidence>
<dbReference type="Pfam" id="PF00440">
    <property type="entry name" value="TetR_N"/>
    <property type="match status" value="1"/>
</dbReference>
<evidence type="ECO:0000256" key="3">
    <source>
        <dbReference type="ARBA" id="ARBA00023163"/>
    </source>
</evidence>